<keyword evidence="6 16" id="KW-0812">Transmembrane</keyword>
<dbReference type="RefSeq" id="XP_044281094.1">
    <property type="nucleotide sequence ID" value="XM_044425159.1"/>
</dbReference>
<comment type="cofactor">
    <cofactor evidence="1 13 14">
        <name>heme</name>
        <dbReference type="ChEBI" id="CHEBI:30413"/>
    </cofactor>
</comment>
<proteinExistence type="inferred from homology"/>
<sequence length="512" mass="59089">MNSWEMVLCAFLAAFFATILGLYKVGALRKRKAKEPPLDKGFIPWLGHAVSFKKNPLEFLRRMQKKHGDIFTVLVGGNYLHFLMDPHTYRSIIKESEDKLDFYTFASVIVFNAFDFHSTESQHKIVQMASHQYLRGKGLTVLNQAMMEKLKDVMLHGQDSCDGERAWKQDGVLHFSYKTIFQAAFLALFGSEPDQGVESKGNSMKNKLGPSGELFEDFQRFDHFFPQMAFNLLDPLGKRETQRLKNIFWNFLSVEKIYQKDDISPWVAEQEQKMAEVGMTEKMRTKFLLLLLWASQANTGPATFWILVYLLKYPDAMKAVREEVDGVLRETDQDMRPGSPLINLSLEKIKTPLLDSAIEETLRLKVSAFLFRSVVQDINLKMGDGREYVLRKGDHLLLLPFMALQMDPEIHPDPQTFKYDRFVKQDGLKKEFFKNGKKLKLYSMPFGGGSSMCPGRFFAVSEMKMFLILMLAYFDMELVDAEEEIPPIDGARCGFGTIHPSHDIQFRYRLRF</sequence>
<evidence type="ECO:0000313" key="17">
    <source>
        <dbReference type="Ensembl" id="ENSVKKP00000021615.1"/>
    </source>
</evidence>
<name>A0A8D2Q648_VARKO</name>
<dbReference type="Gene3D" id="1.10.630.10">
    <property type="entry name" value="Cytochrome P450"/>
    <property type="match status" value="1"/>
</dbReference>
<dbReference type="Ensembl" id="ENSVKKT00000022158.1">
    <property type="protein sequence ID" value="ENSVKKP00000021615.1"/>
    <property type="gene ID" value="ENSVKKG00000014450.1"/>
</dbReference>
<organism evidence="17 18">
    <name type="scientific">Varanus komodoensis</name>
    <name type="common">Komodo dragon</name>
    <dbReference type="NCBI Taxonomy" id="61221"/>
    <lineage>
        <taxon>Eukaryota</taxon>
        <taxon>Metazoa</taxon>
        <taxon>Chordata</taxon>
        <taxon>Craniata</taxon>
        <taxon>Vertebrata</taxon>
        <taxon>Euteleostomi</taxon>
        <taxon>Lepidosauria</taxon>
        <taxon>Squamata</taxon>
        <taxon>Bifurcata</taxon>
        <taxon>Unidentata</taxon>
        <taxon>Episquamata</taxon>
        <taxon>Toxicofera</taxon>
        <taxon>Anguimorpha</taxon>
        <taxon>Paleoanguimorpha</taxon>
        <taxon>Varanoidea</taxon>
        <taxon>Varanidae</taxon>
        <taxon>Varanus</taxon>
    </lineage>
</organism>
<comment type="similarity">
    <text evidence="3 13">Belongs to the cytochrome P450 family.</text>
</comment>
<evidence type="ECO:0000256" key="14">
    <source>
        <dbReference type="PIRSR" id="PIRSR000047-1"/>
    </source>
</evidence>
<keyword evidence="8 13" id="KW-0256">Endoplasmic reticulum</keyword>
<reference evidence="17" key="1">
    <citation type="submission" date="2025-08" db="UniProtKB">
        <authorList>
            <consortium name="Ensembl"/>
        </authorList>
    </citation>
    <scope>IDENTIFICATION</scope>
</reference>
<evidence type="ECO:0000256" key="4">
    <source>
        <dbReference type="ARBA" id="ARBA00022516"/>
    </source>
</evidence>
<dbReference type="KEGG" id="vko:123020905"/>
<evidence type="ECO:0000256" key="11">
    <source>
        <dbReference type="ARBA" id="ARBA00023098"/>
    </source>
</evidence>
<protein>
    <submittedName>
        <fullName evidence="17">Uncharacterized protein</fullName>
    </submittedName>
</protein>
<keyword evidence="10 13" id="KW-0408">Iron</keyword>
<evidence type="ECO:0000256" key="2">
    <source>
        <dbReference type="ARBA" id="ARBA00004389"/>
    </source>
</evidence>
<evidence type="ECO:0000256" key="9">
    <source>
        <dbReference type="ARBA" id="ARBA00022989"/>
    </source>
</evidence>
<evidence type="ECO:0000256" key="15">
    <source>
        <dbReference type="PIRSR" id="PIRSR000047-2"/>
    </source>
</evidence>
<dbReference type="SUPFAM" id="SSF48264">
    <property type="entry name" value="Cytochrome P450"/>
    <property type="match status" value="1"/>
</dbReference>
<evidence type="ECO:0000256" key="5">
    <source>
        <dbReference type="ARBA" id="ARBA00022617"/>
    </source>
</evidence>
<dbReference type="OMA" id="FVFRSVM"/>
<dbReference type="Proteomes" id="UP000694545">
    <property type="component" value="Unplaced"/>
</dbReference>
<comment type="subcellular location">
    <subcellularLocation>
        <location evidence="2">Endoplasmic reticulum membrane</location>
        <topology evidence="2">Single-pass membrane protein</topology>
    </subcellularLocation>
</comment>
<evidence type="ECO:0000256" key="10">
    <source>
        <dbReference type="ARBA" id="ARBA00023004"/>
    </source>
</evidence>
<keyword evidence="5 13" id="KW-0349">Heme</keyword>
<keyword evidence="7 13" id="KW-0479">Metal-binding</keyword>
<evidence type="ECO:0000256" key="8">
    <source>
        <dbReference type="ARBA" id="ARBA00022824"/>
    </source>
</evidence>
<feature type="binding site" description="axial binding residue" evidence="14">
    <location>
        <position position="453"/>
    </location>
    <ligand>
        <name>heme</name>
        <dbReference type="ChEBI" id="CHEBI:30413"/>
    </ligand>
    <ligandPart>
        <name>Fe</name>
        <dbReference type="ChEBI" id="CHEBI:18248"/>
    </ligandPart>
</feature>
<dbReference type="InterPro" id="IPR036396">
    <property type="entry name" value="Cyt_P450_sf"/>
</dbReference>
<dbReference type="Pfam" id="PF00067">
    <property type="entry name" value="p450"/>
    <property type="match status" value="1"/>
</dbReference>
<gene>
    <name evidence="17" type="primary">LOC123020905</name>
</gene>
<keyword evidence="11" id="KW-0443">Lipid metabolism</keyword>
<dbReference type="PRINTS" id="PR00465">
    <property type="entry name" value="EP450IV"/>
</dbReference>
<dbReference type="OrthoDB" id="6692864at2759"/>
<evidence type="ECO:0000256" key="1">
    <source>
        <dbReference type="ARBA" id="ARBA00001971"/>
    </source>
</evidence>
<feature type="transmembrane region" description="Helical" evidence="16">
    <location>
        <begin position="287"/>
        <end position="311"/>
    </location>
</feature>
<evidence type="ECO:0000313" key="18">
    <source>
        <dbReference type="Proteomes" id="UP000694545"/>
    </source>
</evidence>
<evidence type="ECO:0000256" key="6">
    <source>
        <dbReference type="ARBA" id="ARBA00022692"/>
    </source>
</evidence>
<keyword evidence="18" id="KW-1185">Reference proteome</keyword>
<evidence type="ECO:0000256" key="16">
    <source>
        <dbReference type="SAM" id="Phobius"/>
    </source>
</evidence>
<reference evidence="17" key="2">
    <citation type="submission" date="2025-09" db="UniProtKB">
        <authorList>
            <consortium name="Ensembl"/>
        </authorList>
    </citation>
    <scope>IDENTIFICATION</scope>
</reference>
<feature type="binding site" evidence="15">
    <location>
        <position position="298"/>
    </location>
    <ligand>
        <name>substrate</name>
    </ligand>
</feature>
<dbReference type="FunFam" id="1.10.630.10:FF:000025">
    <property type="entry name" value="Prostaglandin I2 (prostacyclin) synthase"/>
    <property type="match status" value="1"/>
</dbReference>
<accession>A0A8D2Q648</accession>
<dbReference type="GeneID" id="123020905"/>
<keyword evidence="12 13" id="KW-0472">Membrane</keyword>
<evidence type="ECO:0000256" key="12">
    <source>
        <dbReference type="ARBA" id="ARBA00023136"/>
    </source>
</evidence>
<evidence type="ECO:0000256" key="13">
    <source>
        <dbReference type="PIRNR" id="PIRNR000047"/>
    </source>
</evidence>
<dbReference type="PIRSF" id="PIRSF000047">
    <property type="entry name" value="Cytochrome_CYPVIIA1"/>
    <property type="match status" value="1"/>
</dbReference>
<dbReference type="InterPro" id="IPR001128">
    <property type="entry name" value="Cyt_P450"/>
</dbReference>
<dbReference type="GO" id="GO:0008397">
    <property type="term" value="F:sterol 12-alpha-hydroxylase activity"/>
    <property type="evidence" value="ECO:0007669"/>
    <property type="project" value="TreeGrafter"/>
</dbReference>
<evidence type="ECO:0000256" key="3">
    <source>
        <dbReference type="ARBA" id="ARBA00010617"/>
    </source>
</evidence>
<dbReference type="GO" id="GO:0020037">
    <property type="term" value="F:heme binding"/>
    <property type="evidence" value="ECO:0007669"/>
    <property type="project" value="InterPro"/>
</dbReference>
<dbReference type="PANTHER" id="PTHR24306:SF0">
    <property type="entry name" value="7-ALPHA-HYDROXYCHOLEST-4-EN-3-ONE 12-ALPHA-HYDROXYLASE"/>
    <property type="match status" value="1"/>
</dbReference>
<dbReference type="InterPro" id="IPR002403">
    <property type="entry name" value="Cyt_P450_E_grp-IV"/>
</dbReference>
<keyword evidence="4" id="KW-0444">Lipid biosynthesis</keyword>
<dbReference type="AlphaFoldDB" id="A0A8D2Q648"/>
<dbReference type="GO" id="GO:0005506">
    <property type="term" value="F:iron ion binding"/>
    <property type="evidence" value="ECO:0007669"/>
    <property type="project" value="InterPro"/>
</dbReference>
<keyword evidence="9 16" id="KW-1133">Transmembrane helix</keyword>
<dbReference type="GO" id="GO:0005789">
    <property type="term" value="C:endoplasmic reticulum membrane"/>
    <property type="evidence" value="ECO:0007669"/>
    <property type="project" value="UniProtKB-SubCell"/>
</dbReference>
<dbReference type="PANTHER" id="PTHR24306">
    <property type="match status" value="1"/>
</dbReference>
<dbReference type="GO" id="GO:0006629">
    <property type="term" value="P:lipid metabolic process"/>
    <property type="evidence" value="ECO:0007669"/>
    <property type="project" value="UniProtKB-KW"/>
</dbReference>
<evidence type="ECO:0000256" key="7">
    <source>
        <dbReference type="ARBA" id="ARBA00022723"/>
    </source>
</evidence>
<dbReference type="InterPro" id="IPR024204">
    <property type="entry name" value="Cyt_P450_CYP7A1-type"/>
</dbReference>